<evidence type="ECO:0000313" key="3">
    <source>
        <dbReference type="Proteomes" id="UP000887572"/>
    </source>
</evidence>
<sequence length="136" mass="15175">MEGSAPAATTTDEGSAGPNFEEGLLALPRDSLTVSVPSSRVKLPRRSKESLAFHRDPFNRPELVHTLRGRELFLFVVLYALGVVAIVFLFESTMPVFWVDDRSRAEQRRRAAIVFSRSTKTVMRDREVPFGGIGKP</sequence>
<keyword evidence="3" id="KW-1185">Reference proteome</keyword>
<proteinExistence type="predicted"/>
<accession>A0A914I201</accession>
<organism evidence="3 4">
    <name type="scientific">Globodera rostochiensis</name>
    <name type="common">Golden nematode worm</name>
    <name type="synonym">Heterodera rostochiensis</name>
    <dbReference type="NCBI Taxonomy" id="31243"/>
    <lineage>
        <taxon>Eukaryota</taxon>
        <taxon>Metazoa</taxon>
        <taxon>Ecdysozoa</taxon>
        <taxon>Nematoda</taxon>
        <taxon>Chromadorea</taxon>
        <taxon>Rhabditida</taxon>
        <taxon>Tylenchina</taxon>
        <taxon>Tylenchomorpha</taxon>
        <taxon>Tylenchoidea</taxon>
        <taxon>Heteroderidae</taxon>
        <taxon>Heteroderinae</taxon>
        <taxon>Globodera</taxon>
    </lineage>
</organism>
<name>A0A914I201_GLORO</name>
<evidence type="ECO:0000256" key="2">
    <source>
        <dbReference type="SAM" id="Phobius"/>
    </source>
</evidence>
<evidence type="ECO:0000313" key="4">
    <source>
        <dbReference type="WBParaSite" id="Gr19_v10_g6576.t1"/>
    </source>
</evidence>
<keyword evidence="2" id="KW-0812">Transmembrane</keyword>
<dbReference type="InterPro" id="IPR035161">
    <property type="entry name" value="DUF5332"/>
</dbReference>
<reference evidence="4" key="1">
    <citation type="submission" date="2022-11" db="UniProtKB">
        <authorList>
            <consortium name="WormBaseParasite"/>
        </authorList>
    </citation>
    <scope>IDENTIFICATION</scope>
</reference>
<dbReference type="PANTHER" id="PTHR38612:SF2">
    <property type="entry name" value="PROTEIN DCT-5"/>
    <property type="match status" value="1"/>
</dbReference>
<dbReference type="AlphaFoldDB" id="A0A914I201"/>
<protein>
    <submittedName>
        <fullName evidence="4">Uncharacterized protein</fullName>
    </submittedName>
</protein>
<evidence type="ECO:0000256" key="1">
    <source>
        <dbReference type="SAM" id="MobiDB-lite"/>
    </source>
</evidence>
<keyword evidence="2" id="KW-0472">Membrane</keyword>
<keyword evidence="2" id="KW-1133">Transmembrane helix</keyword>
<dbReference type="PANTHER" id="PTHR38612">
    <property type="entry name" value="PROTEIN DCT-5-RELATED"/>
    <property type="match status" value="1"/>
</dbReference>
<feature type="region of interest" description="Disordered" evidence="1">
    <location>
        <begin position="1"/>
        <end position="20"/>
    </location>
</feature>
<feature type="transmembrane region" description="Helical" evidence="2">
    <location>
        <begin position="72"/>
        <end position="99"/>
    </location>
</feature>
<dbReference type="WBParaSite" id="Gr19_v10_g6576.t1">
    <property type="protein sequence ID" value="Gr19_v10_g6576.t1"/>
    <property type="gene ID" value="Gr19_v10_g6576"/>
</dbReference>
<dbReference type="Proteomes" id="UP000887572">
    <property type="component" value="Unplaced"/>
</dbReference>